<dbReference type="Proteomes" id="UP000030321">
    <property type="component" value="Unassembled WGS sequence"/>
</dbReference>
<evidence type="ECO:0000313" key="1">
    <source>
        <dbReference type="EMBL" id="GAL92339.1"/>
    </source>
</evidence>
<dbReference type="AlphaFoldDB" id="A0A0A1VRW1"/>
<accession>A0A0A1VRW1</accession>
<dbReference type="EMBL" id="BBPA01000020">
    <property type="protein sequence ID" value="GAL92339.1"/>
    <property type="molecule type" value="Genomic_DNA"/>
</dbReference>
<reference evidence="2" key="1">
    <citation type="journal article" date="2015" name="Genome">
        <title>Whole Genome Sequence of the Non-Microcystin-Producing Microcystis aeruginosa Strain NIES-44.</title>
        <authorList>
            <person name="Okano K."/>
            <person name="Miyata N."/>
            <person name="Ozaki Y."/>
        </authorList>
    </citation>
    <scope>NUCLEOTIDE SEQUENCE [LARGE SCALE GENOMIC DNA]</scope>
    <source>
        <strain evidence="2">NIES-44</strain>
    </source>
</reference>
<comment type="caution">
    <text evidence="1">The sequence shown here is derived from an EMBL/GenBank/DDBJ whole genome shotgun (WGS) entry which is preliminary data.</text>
</comment>
<evidence type="ECO:0000313" key="2">
    <source>
        <dbReference type="Proteomes" id="UP000030321"/>
    </source>
</evidence>
<gene>
    <name evidence="1" type="ORF">N44_00897</name>
</gene>
<protein>
    <submittedName>
        <fullName evidence="1">Uncharacterized protein</fullName>
    </submittedName>
</protein>
<proteinExistence type="predicted"/>
<organism evidence="1 2">
    <name type="scientific">Microcystis aeruginosa NIES-44</name>
    <dbReference type="NCBI Taxonomy" id="449439"/>
    <lineage>
        <taxon>Bacteria</taxon>
        <taxon>Bacillati</taxon>
        <taxon>Cyanobacteriota</taxon>
        <taxon>Cyanophyceae</taxon>
        <taxon>Oscillatoriophycideae</taxon>
        <taxon>Chroococcales</taxon>
        <taxon>Microcystaceae</taxon>
        <taxon>Microcystis</taxon>
    </lineage>
</organism>
<sequence length="38" mass="4850">MWLWMEWDYNSGEKLSFSQWDDCYIEFSGSRFFKRFLN</sequence>
<name>A0A0A1VRW1_MICAE</name>